<evidence type="ECO:0000313" key="6">
    <source>
        <dbReference type="EMBL" id="CRK94420.1"/>
    </source>
</evidence>
<dbReference type="STRING" id="568069.A0A1J1I498"/>
<feature type="active site" description="Proton donor" evidence="3">
    <location>
        <position position="32"/>
    </location>
</feature>
<reference evidence="6 7" key="1">
    <citation type="submission" date="2015-04" db="EMBL/GenBank/DDBJ databases">
        <authorList>
            <person name="Syromyatnikov M.Y."/>
            <person name="Popov V.N."/>
        </authorList>
    </citation>
    <scope>NUCLEOTIDE SEQUENCE [LARGE SCALE GENOMIC DNA]</scope>
</reference>
<name>A0A1J1I498_9DIPT</name>
<comment type="similarity">
    <text evidence="2">Belongs to the HAD-like hydrolase superfamily.</text>
</comment>
<dbReference type="EMBL" id="CVRI01000038">
    <property type="protein sequence ID" value="CRK94420.1"/>
    <property type="molecule type" value="Genomic_DNA"/>
</dbReference>
<gene>
    <name evidence="6" type="ORF">CLUMA_CG007927</name>
</gene>
<dbReference type="NCBIfam" id="TIGR01460">
    <property type="entry name" value="HAD-SF-IIA"/>
    <property type="match status" value="1"/>
</dbReference>
<comment type="cofactor">
    <cofactor evidence="5">
        <name>Mg(2+)</name>
        <dbReference type="ChEBI" id="CHEBI:18420"/>
    </cofactor>
    <text evidence="5">Divalent metal ions. Mg(2+) is the most effective.</text>
</comment>
<organism evidence="6 7">
    <name type="scientific">Clunio marinus</name>
    <dbReference type="NCBI Taxonomy" id="568069"/>
    <lineage>
        <taxon>Eukaryota</taxon>
        <taxon>Metazoa</taxon>
        <taxon>Ecdysozoa</taxon>
        <taxon>Arthropoda</taxon>
        <taxon>Hexapoda</taxon>
        <taxon>Insecta</taxon>
        <taxon>Pterygota</taxon>
        <taxon>Neoptera</taxon>
        <taxon>Endopterygota</taxon>
        <taxon>Diptera</taxon>
        <taxon>Nematocera</taxon>
        <taxon>Chironomoidea</taxon>
        <taxon>Chironomidae</taxon>
        <taxon>Clunio</taxon>
    </lineage>
</organism>
<feature type="active site" description="Nucleophile" evidence="3">
    <location>
        <position position="30"/>
    </location>
</feature>
<dbReference type="GO" id="GO:0016791">
    <property type="term" value="F:phosphatase activity"/>
    <property type="evidence" value="ECO:0007669"/>
    <property type="project" value="InterPro"/>
</dbReference>
<accession>A0A1J1I498</accession>
<evidence type="ECO:0000256" key="1">
    <source>
        <dbReference type="ARBA" id="ARBA00022801"/>
    </source>
</evidence>
<feature type="binding site" evidence="5">
    <location>
        <position position="30"/>
    </location>
    <ligand>
        <name>Mg(2+)</name>
        <dbReference type="ChEBI" id="CHEBI:18420"/>
    </ligand>
</feature>
<dbReference type="Proteomes" id="UP000183832">
    <property type="component" value="Unassembled WGS sequence"/>
</dbReference>
<dbReference type="Pfam" id="PF13344">
    <property type="entry name" value="Hydrolase_6"/>
    <property type="match status" value="1"/>
</dbReference>
<keyword evidence="5" id="KW-0460">Magnesium</keyword>
<dbReference type="NCBIfam" id="TIGR01452">
    <property type="entry name" value="PGP_euk"/>
    <property type="match status" value="1"/>
</dbReference>
<dbReference type="Pfam" id="PF13242">
    <property type="entry name" value="Hydrolase_like"/>
    <property type="match status" value="1"/>
</dbReference>
<dbReference type="InterPro" id="IPR006349">
    <property type="entry name" value="PGP_euk"/>
</dbReference>
<evidence type="ECO:0000313" key="7">
    <source>
        <dbReference type="Proteomes" id="UP000183832"/>
    </source>
</evidence>
<protein>
    <submittedName>
        <fullName evidence="6">CLUMA_CG007927, isoform A</fullName>
    </submittedName>
</protein>
<dbReference type="PANTHER" id="PTHR19288">
    <property type="entry name" value="4-NITROPHENYLPHOSPHATASE-RELATED"/>
    <property type="match status" value="1"/>
</dbReference>
<dbReference type="FunFam" id="3.40.50.1000:FF:000245">
    <property type="entry name" value="4-nitrophenyl phosphatase"/>
    <property type="match status" value="1"/>
</dbReference>
<evidence type="ECO:0000256" key="4">
    <source>
        <dbReference type="PIRSR" id="PIRSR000915-2"/>
    </source>
</evidence>
<dbReference type="PIRSF" id="PIRSF000915">
    <property type="entry name" value="PGP-type_phosphatase"/>
    <property type="match status" value="1"/>
</dbReference>
<proteinExistence type="inferred from homology"/>
<dbReference type="InterPro" id="IPR023214">
    <property type="entry name" value="HAD_sf"/>
</dbReference>
<feature type="binding site" evidence="4">
    <location>
        <position position="223"/>
    </location>
    <ligand>
        <name>substrate</name>
    </ligand>
</feature>
<dbReference type="Gene3D" id="3.40.50.1000">
    <property type="entry name" value="HAD superfamily/HAD-like"/>
    <property type="match status" value="2"/>
</dbReference>
<keyword evidence="5" id="KW-0479">Metal-binding</keyword>
<dbReference type="InterPro" id="IPR036412">
    <property type="entry name" value="HAD-like_sf"/>
</dbReference>
<feature type="binding site" evidence="5">
    <location>
        <position position="249"/>
    </location>
    <ligand>
        <name>Mg(2+)</name>
        <dbReference type="ChEBI" id="CHEBI:18420"/>
    </ligand>
</feature>
<dbReference type="InterPro" id="IPR006357">
    <property type="entry name" value="HAD-SF_hydro_IIA"/>
</dbReference>
<evidence type="ECO:0000256" key="2">
    <source>
        <dbReference type="PIRNR" id="PIRNR000915"/>
    </source>
</evidence>
<sequence>MAPKLPINISTFSKSQIREWINSFEVILTDCDGVLWLYNNILKNSNVVINRLLEMGKKVYFITNNSTKTRDELVEKAKTMNFNVGMEGMISTAYLAAQYLKQQNFNKKVYIVGSSGISKELDLVGLKHVGVGPDVMNGTIVSLVKEQFKPDPEIGAVIVGFDENFSFPKMMKAASYLNNPSTIFVATNTDERFPMPNFVVPGTGAIVKAIETCAERKAVVMGKPENWLCDIFFKEEIKRDSRKFLMIGDRLNTDILFGKKNNFQTLLVETGVHKIDKVQDIINQINNGDTDLDLANQVPDFYISSLGDLFNNYD</sequence>
<dbReference type="AlphaFoldDB" id="A0A1J1I498"/>
<keyword evidence="7" id="KW-1185">Reference proteome</keyword>
<dbReference type="SUPFAM" id="SSF56784">
    <property type="entry name" value="HAD-like"/>
    <property type="match status" value="1"/>
</dbReference>
<dbReference type="GO" id="GO:0046872">
    <property type="term" value="F:metal ion binding"/>
    <property type="evidence" value="ECO:0007669"/>
    <property type="project" value="UniProtKB-KW"/>
</dbReference>
<dbReference type="OrthoDB" id="413953at2759"/>
<feature type="binding site" evidence="5">
    <location>
        <position position="32"/>
    </location>
    <ligand>
        <name>Mg(2+)</name>
        <dbReference type="ChEBI" id="CHEBI:18420"/>
    </ligand>
</feature>
<keyword evidence="1 2" id="KW-0378">Hydrolase</keyword>
<dbReference type="PANTHER" id="PTHR19288:SF93">
    <property type="entry name" value="FI11325P-RELATED"/>
    <property type="match status" value="1"/>
</dbReference>
<evidence type="ECO:0000256" key="3">
    <source>
        <dbReference type="PIRSR" id="PIRSR000915-1"/>
    </source>
</evidence>
<dbReference type="GO" id="GO:0005737">
    <property type="term" value="C:cytoplasm"/>
    <property type="evidence" value="ECO:0007669"/>
    <property type="project" value="TreeGrafter"/>
</dbReference>
<evidence type="ECO:0000256" key="5">
    <source>
        <dbReference type="PIRSR" id="PIRSR000915-3"/>
    </source>
</evidence>